<dbReference type="Proteomes" id="UP001341840">
    <property type="component" value="Unassembled WGS sequence"/>
</dbReference>
<reference evidence="1 2" key="1">
    <citation type="journal article" date="2023" name="Plants (Basel)">
        <title>Bridging the Gap: Combining Genomics and Transcriptomics Approaches to Understand Stylosanthes scabra, an Orphan Legume from the Brazilian Caatinga.</title>
        <authorList>
            <person name="Ferreira-Neto J.R.C."/>
            <person name="da Silva M.D."/>
            <person name="Binneck E."/>
            <person name="de Melo N.F."/>
            <person name="da Silva R.H."/>
            <person name="de Melo A.L.T.M."/>
            <person name="Pandolfi V."/>
            <person name="Bustamante F.O."/>
            <person name="Brasileiro-Vidal A.C."/>
            <person name="Benko-Iseppon A.M."/>
        </authorList>
    </citation>
    <scope>NUCLEOTIDE SEQUENCE [LARGE SCALE GENOMIC DNA]</scope>
    <source>
        <tissue evidence="1">Leaves</tissue>
    </source>
</reference>
<sequence length="98" mass="10684">MFGPSLSALPWRGFLCHNPEVPMGSEGWEDLRTSRVRGRGGASSDRRGRAAGAYCSSYAVSSWRCSGSCSTPGDQSGEVPWCLFRPLYRLPFGLVLKP</sequence>
<accession>A0ABU6TA30</accession>
<evidence type="ECO:0000313" key="1">
    <source>
        <dbReference type="EMBL" id="MED6145189.1"/>
    </source>
</evidence>
<evidence type="ECO:0000313" key="2">
    <source>
        <dbReference type="Proteomes" id="UP001341840"/>
    </source>
</evidence>
<comment type="caution">
    <text evidence="1">The sequence shown here is derived from an EMBL/GenBank/DDBJ whole genome shotgun (WGS) entry which is preliminary data.</text>
</comment>
<protein>
    <submittedName>
        <fullName evidence="1">Uncharacterized protein</fullName>
    </submittedName>
</protein>
<name>A0ABU6TA30_9FABA</name>
<keyword evidence="2" id="KW-1185">Reference proteome</keyword>
<dbReference type="EMBL" id="JASCZI010090699">
    <property type="protein sequence ID" value="MED6145189.1"/>
    <property type="molecule type" value="Genomic_DNA"/>
</dbReference>
<proteinExistence type="predicted"/>
<gene>
    <name evidence="1" type="ORF">PIB30_022786</name>
</gene>
<organism evidence="1 2">
    <name type="scientific">Stylosanthes scabra</name>
    <dbReference type="NCBI Taxonomy" id="79078"/>
    <lineage>
        <taxon>Eukaryota</taxon>
        <taxon>Viridiplantae</taxon>
        <taxon>Streptophyta</taxon>
        <taxon>Embryophyta</taxon>
        <taxon>Tracheophyta</taxon>
        <taxon>Spermatophyta</taxon>
        <taxon>Magnoliopsida</taxon>
        <taxon>eudicotyledons</taxon>
        <taxon>Gunneridae</taxon>
        <taxon>Pentapetalae</taxon>
        <taxon>rosids</taxon>
        <taxon>fabids</taxon>
        <taxon>Fabales</taxon>
        <taxon>Fabaceae</taxon>
        <taxon>Papilionoideae</taxon>
        <taxon>50 kb inversion clade</taxon>
        <taxon>dalbergioids sensu lato</taxon>
        <taxon>Dalbergieae</taxon>
        <taxon>Pterocarpus clade</taxon>
        <taxon>Stylosanthes</taxon>
    </lineage>
</organism>